<feature type="domain" description="HTH cro/C1-type" evidence="1">
    <location>
        <begin position="16"/>
        <end position="70"/>
    </location>
</feature>
<accession>A0A8D6XRP7</accession>
<gene>
    <name evidence="2" type="ORF">STHERMO_0105</name>
</gene>
<dbReference type="SUPFAM" id="SSF47413">
    <property type="entry name" value="lambda repressor-like DNA-binding domains"/>
    <property type="match status" value="1"/>
</dbReference>
<dbReference type="InterPro" id="IPR001387">
    <property type="entry name" value="Cro/C1-type_HTH"/>
</dbReference>
<name>A0A8D6XRP7_STRTR</name>
<reference evidence="2 3" key="1">
    <citation type="submission" date="2020-06" db="EMBL/GenBank/DDBJ databases">
        <authorList>
            <person name="Chuat V."/>
        </authorList>
    </citation>
    <scope>NUCLEOTIDE SEQUENCE [LARGE SCALE GENOMIC DNA]</scope>
    <source>
        <strain evidence="2">STH_CIRM_998</strain>
    </source>
</reference>
<dbReference type="AlphaFoldDB" id="A0A8D6XRP7"/>
<evidence type="ECO:0000259" key="1">
    <source>
        <dbReference type="PROSITE" id="PS50943"/>
    </source>
</evidence>
<sequence>MFGLLKPNKEQVGSRLREVKDELGLSFSEYGNRLGLIKTTINSYVRGYSLAPLEVVEKVSALSGKPVGWFYFGEIEEYIQDYLLVRGQKALLKDHPDVPLKIKEDFLTGDFKNPGWETEFGYPLESFIDDCYAEIHIKLLREYVQLLALNYLNDHTSLEESKKEDASIFLSSEVMGYYEATRDFAYGDTEKIMATIESYYEGTLKKKELSFDDGYLVGKLINILADDEETEQLISGLSRELTGKRFSNFFGGNELIQVFQSLRPELLKLYAETTFDDYYDWFEK</sequence>
<dbReference type="EMBL" id="LR822027">
    <property type="protein sequence ID" value="CAD0150674.1"/>
    <property type="molecule type" value="Genomic_DNA"/>
</dbReference>
<evidence type="ECO:0000313" key="3">
    <source>
        <dbReference type="Proteomes" id="UP000509791"/>
    </source>
</evidence>
<dbReference type="CDD" id="cd00093">
    <property type="entry name" value="HTH_XRE"/>
    <property type="match status" value="1"/>
</dbReference>
<dbReference type="PROSITE" id="PS50943">
    <property type="entry name" value="HTH_CROC1"/>
    <property type="match status" value="1"/>
</dbReference>
<evidence type="ECO:0000313" key="2">
    <source>
        <dbReference type="EMBL" id="CAD0150674.1"/>
    </source>
</evidence>
<protein>
    <submittedName>
        <fullName evidence="2">Transcriptional regulator</fullName>
    </submittedName>
</protein>
<dbReference type="Gene3D" id="1.10.260.40">
    <property type="entry name" value="lambda repressor-like DNA-binding domains"/>
    <property type="match status" value="1"/>
</dbReference>
<dbReference type="GO" id="GO:0003677">
    <property type="term" value="F:DNA binding"/>
    <property type="evidence" value="ECO:0007669"/>
    <property type="project" value="InterPro"/>
</dbReference>
<proteinExistence type="predicted"/>
<dbReference type="Proteomes" id="UP000509791">
    <property type="component" value="Chromosome"/>
</dbReference>
<dbReference type="RefSeq" id="WP_179972515.1">
    <property type="nucleotide sequence ID" value="NZ_CP125765.1"/>
</dbReference>
<organism evidence="2 3">
    <name type="scientific">Streptococcus thermophilus</name>
    <dbReference type="NCBI Taxonomy" id="1308"/>
    <lineage>
        <taxon>Bacteria</taxon>
        <taxon>Bacillati</taxon>
        <taxon>Bacillota</taxon>
        <taxon>Bacilli</taxon>
        <taxon>Lactobacillales</taxon>
        <taxon>Streptococcaceae</taxon>
        <taxon>Streptococcus</taxon>
    </lineage>
</organism>
<dbReference type="InterPro" id="IPR010982">
    <property type="entry name" value="Lambda_DNA-bd_dom_sf"/>
</dbReference>